<dbReference type="GeneID" id="18817229"/>
<feature type="region of interest" description="Disordered" evidence="1">
    <location>
        <begin position="1"/>
        <end position="55"/>
    </location>
</feature>
<dbReference type="AlphaFoldDB" id="F8NF28"/>
<organism>
    <name type="scientific">Serpula lacrymans var. lacrymans (strain S7.9)</name>
    <name type="common">Dry rot fungus</name>
    <dbReference type="NCBI Taxonomy" id="578457"/>
    <lineage>
        <taxon>Eukaryota</taxon>
        <taxon>Fungi</taxon>
        <taxon>Dikarya</taxon>
        <taxon>Basidiomycota</taxon>
        <taxon>Agaricomycotina</taxon>
        <taxon>Agaricomycetes</taxon>
        <taxon>Agaricomycetidae</taxon>
        <taxon>Boletales</taxon>
        <taxon>Coniophorineae</taxon>
        <taxon>Serpulaceae</taxon>
        <taxon>Serpula</taxon>
    </lineage>
</organism>
<evidence type="ECO:0000259" key="2">
    <source>
        <dbReference type="Pfam" id="PF10354"/>
    </source>
</evidence>
<evidence type="ECO:0000313" key="3">
    <source>
        <dbReference type="EMBL" id="EGO31148.1"/>
    </source>
</evidence>
<dbReference type="InterPro" id="IPR019446">
    <property type="entry name" value="BMT5-like"/>
</dbReference>
<dbReference type="PANTHER" id="PTHR11538">
    <property type="entry name" value="PHENYLALANYL-TRNA SYNTHETASE"/>
    <property type="match status" value="1"/>
</dbReference>
<feature type="domain" description="25S rRNA (uridine-N(3))-methyltransferase BMT5-like" evidence="2">
    <location>
        <begin position="63"/>
        <end position="290"/>
    </location>
</feature>
<proteinExistence type="predicted"/>
<accession>F8NF28</accession>
<dbReference type="Pfam" id="PF10354">
    <property type="entry name" value="BMT5-like"/>
    <property type="match status" value="1"/>
</dbReference>
<dbReference type="Proteomes" id="UP000008064">
    <property type="component" value="Unassembled WGS sequence"/>
</dbReference>
<reference evidence="3" key="1">
    <citation type="submission" date="2011-04" db="EMBL/GenBank/DDBJ databases">
        <title>Evolution of plant cell wall degrading machinery underlies the functional diversity of forest fungi.</title>
        <authorList>
            <consortium name="US DOE Joint Genome Institute (JGI-PGF)"/>
            <person name="Eastwood D.C."/>
            <person name="Floudas D."/>
            <person name="Binder M."/>
            <person name="Majcherczyk A."/>
            <person name="Schneider P."/>
            <person name="Aerts A."/>
            <person name="Asiegbu F.O."/>
            <person name="Baker S.E."/>
            <person name="Barry K."/>
            <person name="Bendiksby M."/>
            <person name="Blumentritt M."/>
            <person name="Coutinho P.M."/>
            <person name="Cullen D."/>
            <person name="Cullen D."/>
            <person name="Gathman A."/>
            <person name="Goodell B."/>
            <person name="Henrissat B."/>
            <person name="Ihrmark K."/>
            <person name="Kauserud H."/>
            <person name="Kohler A."/>
            <person name="LaButti K."/>
            <person name="Lapidus A."/>
            <person name="Lavin J.L."/>
            <person name="Lee Y.-H."/>
            <person name="Lindquist E."/>
            <person name="Lilly W."/>
            <person name="Lucas S."/>
            <person name="Morin E."/>
            <person name="Murat C."/>
            <person name="Oguiza J.A."/>
            <person name="Park J."/>
            <person name="Pisabarro A.G."/>
            <person name="Riley R."/>
            <person name="Rosling A."/>
            <person name="Salamov A."/>
            <person name="Schmidt O."/>
            <person name="Schmutz J."/>
            <person name="Skrede I."/>
            <person name="Stenlid J."/>
            <person name="Wiebenga A."/>
            <person name="Xie X."/>
            <person name="Kues U."/>
            <person name="Hibbett D.S."/>
            <person name="Hoffmeister D."/>
            <person name="Hogberg N."/>
            <person name="Martin F."/>
            <person name="Grigoriev I.V."/>
            <person name="Watkinson S.C."/>
        </authorList>
    </citation>
    <scope>NUCLEOTIDE SEQUENCE</scope>
    <source>
        <strain evidence="3">S7.9</strain>
    </source>
</reference>
<dbReference type="RefSeq" id="XP_007313032.1">
    <property type="nucleotide sequence ID" value="XM_007312970.1"/>
</dbReference>
<dbReference type="GO" id="GO:0070042">
    <property type="term" value="F:rRNA (uridine-N3-)-methyltransferase activity"/>
    <property type="evidence" value="ECO:0007669"/>
    <property type="project" value="InterPro"/>
</dbReference>
<dbReference type="GO" id="GO:0070475">
    <property type="term" value="P:rRNA base methylation"/>
    <property type="evidence" value="ECO:0007669"/>
    <property type="project" value="InterPro"/>
</dbReference>
<dbReference type="GO" id="GO:0005737">
    <property type="term" value="C:cytoplasm"/>
    <property type="evidence" value="ECO:0007669"/>
    <property type="project" value="TreeGrafter"/>
</dbReference>
<dbReference type="HOGENOM" id="CLU_035438_1_1_1"/>
<sequence length="320" mass="36005">MGHGKSGKKASLKSTLQSQQTRLKNKQKAAHAAEVTEQKGKQKQQRNSKKRPTIPFKPTDKILLIGEGNFSFARALLVDPPSSLEHLVPRNITATAYDSEEECYAKYPEAKEIVETLRDKGVETLFGIDATKLEKIPTFKGKLWDRIVWNFPHSGKGITDQDRNILSHQILISDFFRSAAKFLAIGPMPVISAGHKRKRKADDDDEDEEDVKVSEDEMMFSDDETSTPATGARGTVLITLRNVEPYVKWDVPRLAKNPPKGGVAGASPPRYTIFRSFVFQRKLWKGYEHRMTKGERVNGQGTTGQGGEDRTWEFCLRDQS</sequence>
<evidence type="ECO:0000256" key="1">
    <source>
        <dbReference type="SAM" id="MobiDB-lite"/>
    </source>
</evidence>
<feature type="compositionally biased region" description="Acidic residues" evidence="1">
    <location>
        <begin position="203"/>
        <end position="225"/>
    </location>
</feature>
<gene>
    <name evidence="3" type="ORF">SERLADRAFT_455866</name>
</gene>
<protein>
    <recommendedName>
        <fullName evidence="2">25S rRNA (uridine-N(3))-methyltransferase BMT5-like domain-containing protein</fullName>
    </recommendedName>
</protein>
<dbReference type="OrthoDB" id="273345at2759"/>
<feature type="compositionally biased region" description="Basic residues" evidence="1">
    <location>
        <begin position="1"/>
        <end position="11"/>
    </location>
</feature>
<dbReference type="KEGG" id="sla:SERLADRAFT_455866"/>
<feature type="compositionally biased region" description="Basic residues" evidence="1">
    <location>
        <begin position="41"/>
        <end position="52"/>
    </location>
</feature>
<feature type="compositionally biased region" description="Polar residues" evidence="1">
    <location>
        <begin position="12"/>
        <end position="22"/>
    </location>
</feature>
<name>F8NF28_SERL9</name>
<feature type="region of interest" description="Disordered" evidence="1">
    <location>
        <begin position="194"/>
        <end position="229"/>
    </location>
</feature>
<dbReference type="PANTHER" id="PTHR11538:SF26">
    <property type="entry name" value="FERREDOXIN-FOLD ANTICODON-BINDING DOMAIN-CONTAINING PROTEIN 1"/>
    <property type="match status" value="1"/>
</dbReference>
<dbReference type="EMBL" id="GL945428">
    <property type="protein sequence ID" value="EGO31148.1"/>
    <property type="molecule type" value="Genomic_DNA"/>
</dbReference>